<dbReference type="InterPro" id="IPR049704">
    <property type="entry name" value="Aminotrans_3_PPA_site"/>
</dbReference>
<accession>A7NK82</accession>
<dbReference type="AlphaFoldDB" id="A7NK82"/>
<dbReference type="Pfam" id="PF00202">
    <property type="entry name" value="Aminotran_3"/>
    <property type="match status" value="1"/>
</dbReference>
<dbReference type="Gene3D" id="3.40.640.10">
    <property type="entry name" value="Type I PLP-dependent aspartate aminotransferase-like (Major domain)"/>
    <property type="match status" value="1"/>
</dbReference>
<dbReference type="HOGENOM" id="CLU_016922_1_5_0"/>
<dbReference type="InterPro" id="IPR015421">
    <property type="entry name" value="PyrdxlP-dep_Trfase_major"/>
</dbReference>
<dbReference type="eggNOG" id="COG0001">
    <property type="taxonomic scope" value="Bacteria"/>
</dbReference>
<dbReference type="PANTHER" id="PTHR43713:SF3">
    <property type="entry name" value="GLUTAMATE-1-SEMIALDEHYDE 2,1-AMINOMUTASE 1, CHLOROPLASTIC-RELATED"/>
    <property type="match status" value="1"/>
</dbReference>
<dbReference type="InterPro" id="IPR005814">
    <property type="entry name" value="Aminotrans_3"/>
</dbReference>
<evidence type="ECO:0000256" key="3">
    <source>
        <dbReference type="RuleBase" id="RU003560"/>
    </source>
</evidence>
<dbReference type="KEGG" id="rca:Rcas_1811"/>
<dbReference type="RefSeq" id="WP_012120327.1">
    <property type="nucleotide sequence ID" value="NC_009767.1"/>
</dbReference>
<keyword evidence="5" id="KW-1185">Reference proteome</keyword>
<dbReference type="GO" id="GO:0030170">
    <property type="term" value="F:pyridoxal phosphate binding"/>
    <property type="evidence" value="ECO:0007669"/>
    <property type="project" value="InterPro"/>
</dbReference>
<dbReference type="SUPFAM" id="SSF53383">
    <property type="entry name" value="PLP-dependent transferases"/>
    <property type="match status" value="1"/>
</dbReference>
<organism evidence="4 5">
    <name type="scientific">Roseiflexus castenholzii (strain DSM 13941 / HLO8)</name>
    <dbReference type="NCBI Taxonomy" id="383372"/>
    <lineage>
        <taxon>Bacteria</taxon>
        <taxon>Bacillati</taxon>
        <taxon>Chloroflexota</taxon>
        <taxon>Chloroflexia</taxon>
        <taxon>Chloroflexales</taxon>
        <taxon>Roseiflexineae</taxon>
        <taxon>Roseiflexaceae</taxon>
        <taxon>Roseiflexus</taxon>
    </lineage>
</organism>
<dbReference type="STRING" id="383372.Rcas_1811"/>
<protein>
    <submittedName>
        <fullName evidence="4">Aminotransferase class-III</fullName>
    </submittedName>
</protein>
<dbReference type="CDD" id="cd00610">
    <property type="entry name" value="OAT_like"/>
    <property type="match status" value="1"/>
</dbReference>
<dbReference type="GO" id="GO:0008483">
    <property type="term" value="F:transaminase activity"/>
    <property type="evidence" value="ECO:0007669"/>
    <property type="project" value="UniProtKB-KW"/>
</dbReference>
<comment type="similarity">
    <text evidence="3">Belongs to the class-III pyridoxal-phosphate-dependent aminotransferase family.</text>
</comment>
<dbReference type="Gene3D" id="3.90.1150.10">
    <property type="entry name" value="Aspartate Aminotransferase, domain 1"/>
    <property type="match status" value="1"/>
</dbReference>
<dbReference type="EMBL" id="CP000804">
    <property type="protein sequence ID" value="ABU57902.1"/>
    <property type="molecule type" value="Genomic_DNA"/>
</dbReference>
<evidence type="ECO:0000256" key="2">
    <source>
        <dbReference type="ARBA" id="ARBA00022898"/>
    </source>
</evidence>
<dbReference type="OrthoDB" id="9807885at2"/>
<dbReference type="InterPro" id="IPR015422">
    <property type="entry name" value="PyrdxlP-dep_Trfase_small"/>
</dbReference>
<gene>
    <name evidence="4" type="ordered locus">Rcas_1811</name>
</gene>
<dbReference type="PANTHER" id="PTHR43713">
    <property type="entry name" value="GLUTAMATE-1-SEMIALDEHYDE 2,1-AMINOMUTASE"/>
    <property type="match status" value="1"/>
</dbReference>
<keyword evidence="4" id="KW-0032">Aminotransferase</keyword>
<evidence type="ECO:0000313" key="5">
    <source>
        <dbReference type="Proteomes" id="UP000000263"/>
    </source>
</evidence>
<keyword evidence="2 3" id="KW-0663">Pyridoxal phosphate</keyword>
<sequence length="454" mass="48746">MTIIETYIQKHPRSQALFGQAQALFPSGVTHDGRYVTPFPLYVEQCAGAHKWDADENRLIDYWMGHGALLLGHGHPAIVAAVQRQMERGTHYGAEHELSLQWAQLVKRLVPGIERLRFTASGTEATMMALRLARAFTGKPVVLRFTGHYHGWHDLLAHDTNDASAPAGLYDGMLGSTVVAPTDLDYVEQALRSRTDIAAVILEPTGASYGAIPLPHGFLRDLRQLTWRYGVLLICDEIVTGFRVAPGGAQQRAGVTADLTTLAKILAGGLPGGAVGGRADILRHLAFGDAEWNQVRKIRHFGTFNAAPLSAAAGTAMLGIVANDAPGAHAATLGERLITGMNAELRRRRLAGWAVYGDASIFHIVAGCSVGFPPGELDPTAPPDELKRGGDPRLVQLLRLGMINHGVDLMRGRSGFVSAAHTPGDIDATIAAFATTLDEMVTNNVWSICSGVRT</sequence>
<dbReference type="InterPro" id="IPR015424">
    <property type="entry name" value="PyrdxlP-dep_Trfase"/>
</dbReference>
<dbReference type="PROSITE" id="PS00600">
    <property type="entry name" value="AA_TRANSFER_CLASS_3"/>
    <property type="match status" value="1"/>
</dbReference>
<keyword evidence="4" id="KW-0808">Transferase</keyword>
<evidence type="ECO:0000256" key="1">
    <source>
        <dbReference type="ARBA" id="ARBA00001933"/>
    </source>
</evidence>
<evidence type="ECO:0000313" key="4">
    <source>
        <dbReference type="EMBL" id="ABU57902.1"/>
    </source>
</evidence>
<comment type="cofactor">
    <cofactor evidence="1">
        <name>pyridoxal 5'-phosphate</name>
        <dbReference type="ChEBI" id="CHEBI:597326"/>
    </cofactor>
</comment>
<dbReference type="Proteomes" id="UP000000263">
    <property type="component" value="Chromosome"/>
</dbReference>
<reference evidence="4 5" key="1">
    <citation type="submission" date="2007-08" db="EMBL/GenBank/DDBJ databases">
        <title>Complete sequence of Roseiflexus castenholzii DSM 13941.</title>
        <authorList>
            <consortium name="US DOE Joint Genome Institute"/>
            <person name="Copeland A."/>
            <person name="Lucas S."/>
            <person name="Lapidus A."/>
            <person name="Barry K."/>
            <person name="Glavina del Rio T."/>
            <person name="Dalin E."/>
            <person name="Tice H."/>
            <person name="Pitluck S."/>
            <person name="Thompson L.S."/>
            <person name="Brettin T."/>
            <person name="Bruce D."/>
            <person name="Detter J.C."/>
            <person name="Han C."/>
            <person name="Tapia R."/>
            <person name="Schmutz J."/>
            <person name="Larimer F."/>
            <person name="Land M."/>
            <person name="Hauser L."/>
            <person name="Kyrpides N."/>
            <person name="Mikhailova N."/>
            <person name="Bryant D.A."/>
            <person name="Hanada S."/>
            <person name="Tsukatani Y."/>
            <person name="Richardson P."/>
        </authorList>
    </citation>
    <scope>NUCLEOTIDE SEQUENCE [LARGE SCALE GENOMIC DNA]</scope>
    <source>
        <strain evidence="5">DSM 13941 / HLO8</strain>
    </source>
</reference>
<proteinExistence type="inferred from homology"/>
<name>A7NK82_ROSCS</name>